<dbReference type="EMBL" id="CYHG01000027">
    <property type="protein sequence ID" value="CUB06951.1"/>
    <property type="molecule type" value="Genomic_DNA"/>
</dbReference>
<protein>
    <submittedName>
        <fullName evidence="2">Uncharacterized protein</fullName>
    </submittedName>
</protein>
<reference evidence="3" key="1">
    <citation type="submission" date="2015-08" db="EMBL/GenBank/DDBJ databases">
        <authorList>
            <person name="Varghese N."/>
        </authorList>
    </citation>
    <scope>NUCLEOTIDE SEQUENCE [LARGE SCALE GENOMIC DNA]</scope>
    <source>
        <strain evidence="3">JCM 18476</strain>
    </source>
</reference>
<feature type="transmembrane region" description="Helical" evidence="1">
    <location>
        <begin position="67"/>
        <end position="89"/>
    </location>
</feature>
<feature type="transmembrane region" description="Helical" evidence="1">
    <location>
        <begin position="37"/>
        <end position="55"/>
    </location>
</feature>
<proteinExistence type="predicted"/>
<gene>
    <name evidence="2" type="ORF">Ga0061065_1279</name>
</gene>
<feature type="transmembrane region" description="Helical" evidence="1">
    <location>
        <begin position="12"/>
        <end position="31"/>
    </location>
</feature>
<name>A0A0K6IV03_9GAMM</name>
<dbReference type="AlphaFoldDB" id="A0A0K6IV03"/>
<keyword evidence="1" id="KW-0812">Transmembrane</keyword>
<evidence type="ECO:0000256" key="1">
    <source>
        <dbReference type="SAM" id="Phobius"/>
    </source>
</evidence>
<keyword evidence="3" id="KW-1185">Reference proteome</keyword>
<dbReference type="Proteomes" id="UP000182769">
    <property type="component" value="Unassembled WGS sequence"/>
</dbReference>
<organism evidence="2 3">
    <name type="scientific">Marinomonas fungiae</name>
    <dbReference type="NCBI Taxonomy" id="1137284"/>
    <lineage>
        <taxon>Bacteria</taxon>
        <taxon>Pseudomonadati</taxon>
        <taxon>Pseudomonadota</taxon>
        <taxon>Gammaproteobacteria</taxon>
        <taxon>Oceanospirillales</taxon>
        <taxon>Oceanospirillaceae</taxon>
        <taxon>Marinomonas</taxon>
    </lineage>
</organism>
<keyword evidence="1" id="KW-1133">Transmembrane helix</keyword>
<keyword evidence="1" id="KW-0472">Membrane</keyword>
<sequence length="91" mass="10279">MNLGSWDRGVLKAVLVASLIVPIYVVVEVGIPNSGDWLAGLGMFFLLFYSVYLHFFDCRVGSCRFPAHWLICRYGGGRLVWYVIAITMFTL</sequence>
<evidence type="ECO:0000313" key="3">
    <source>
        <dbReference type="Proteomes" id="UP000182769"/>
    </source>
</evidence>
<evidence type="ECO:0000313" key="2">
    <source>
        <dbReference type="EMBL" id="CUB06951.1"/>
    </source>
</evidence>
<accession>A0A0K6IV03</accession>